<proteinExistence type="predicted"/>
<dbReference type="Pfam" id="PF06209">
    <property type="entry name" value="COBRA1"/>
    <property type="match status" value="1"/>
</dbReference>
<dbReference type="AlphaFoldDB" id="A0AAV7ZWZ3"/>
<dbReference type="GO" id="GO:0003746">
    <property type="term" value="F:translation elongation factor activity"/>
    <property type="evidence" value="ECO:0007669"/>
    <property type="project" value="UniProtKB-KW"/>
</dbReference>
<gene>
    <name evidence="1" type="ORF">M0812_08338</name>
</gene>
<reference evidence="1" key="1">
    <citation type="submission" date="2022-08" db="EMBL/GenBank/DDBJ databases">
        <title>Novel sulphate-reducing endosymbionts in the free-living metamonad Anaeramoeba.</title>
        <authorList>
            <person name="Jerlstrom-Hultqvist J."/>
            <person name="Cepicka I."/>
            <person name="Gallot-Lavallee L."/>
            <person name="Salas-Leiva D."/>
            <person name="Curtis B.A."/>
            <person name="Zahonova K."/>
            <person name="Pipaliya S."/>
            <person name="Dacks J."/>
            <person name="Roger A.J."/>
        </authorList>
    </citation>
    <scope>NUCLEOTIDE SEQUENCE</scope>
    <source>
        <strain evidence="1">Busselton2</strain>
    </source>
</reference>
<sequence>MDPLQFKIGLIGSKEISEKLRKEEPGKAILNFQKSHSLKEKKSDPALQLLSLHGFSYLETHKSLFNLMKNDLISKIPNLSQEKLDVLLEKTFKYIGIEELQSIPIKTMQSQKKIPKKFLRELESNKELAEKCPFEIKRQIWEINTLSFHNEVYPLLQSFILDTSQRDLRLDMMSSELRPSKRREANPVLQKLLTLIGTSLPLYQSTIEVVRLFYSKTGDIGLCTLRSELVMAVHDLQITELINNEECHDLAWIFDACIKDGIISTKRIKNLENLFHTKSLLNNQSLEDVTMLIRDPFATWTLTRSVYAQIEYLVENSILPSNDENLKGLTFLLQLGFVAREIVKTKQYHIPPEDSGLLKNFYPLIVHLILSDQQESEINVSDYSDLIANFTKTNKIARSIAEYYIVLKMSSKDYNMDFPKLFIEKLLELQEKLVDELPFVYSIVNKMITLDSISQDLWTVFVDGFLVKIAKFSIPLHAQCIKLFTKAKAPLLKMSINSAKLIVEDKSVLDVANRDKSEIQNLKNLYTQFQELLLNSQTDSSFLDPLIMQF</sequence>
<evidence type="ECO:0000313" key="1">
    <source>
        <dbReference type="EMBL" id="KAJ3446528.1"/>
    </source>
</evidence>
<dbReference type="GO" id="GO:0034244">
    <property type="term" value="P:negative regulation of transcription elongation by RNA polymerase II"/>
    <property type="evidence" value="ECO:0007669"/>
    <property type="project" value="TreeGrafter"/>
</dbReference>
<dbReference type="PANTHER" id="PTHR13503:SF3">
    <property type="entry name" value="NEGATIVE ELONGATION FACTOR B"/>
    <property type="match status" value="1"/>
</dbReference>
<protein>
    <submittedName>
        <fullName evidence="1">Negative elongation factor complex member b</fullName>
    </submittedName>
</protein>
<name>A0AAV7ZWZ3_9EUKA</name>
<keyword evidence="1" id="KW-0648">Protein biosynthesis</keyword>
<keyword evidence="1" id="KW-0251">Elongation factor</keyword>
<accession>A0AAV7ZWZ3</accession>
<evidence type="ECO:0000313" key="2">
    <source>
        <dbReference type="Proteomes" id="UP001146793"/>
    </source>
</evidence>
<dbReference type="GO" id="GO:0032021">
    <property type="term" value="C:NELF complex"/>
    <property type="evidence" value="ECO:0007669"/>
    <property type="project" value="TreeGrafter"/>
</dbReference>
<dbReference type="EMBL" id="JANTQA010000020">
    <property type="protein sequence ID" value="KAJ3446528.1"/>
    <property type="molecule type" value="Genomic_DNA"/>
</dbReference>
<dbReference type="InterPro" id="IPR010405">
    <property type="entry name" value="COBRA1"/>
</dbReference>
<organism evidence="1 2">
    <name type="scientific">Anaeramoeba flamelloides</name>
    <dbReference type="NCBI Taxonomy" id="1746091"/>
    <lineage>
        <taxon>Eukaryota</taxon>
        <taxon>Metamonada</taxon>
        <taxon>Anaeramoebidae</taxon>
        <taxon>Anaeramoeba</taxon>
    </lineage>
</organism>
<dbReference type="PANTHER" id="PTHR13503">
    <property type="entry name" value="NEGATIVE ELONGATION FACTOR COMPLEX MEMBER B"/>
    <property type="match status" value="1"/>
</dbReference>
<dbReference type="Proteomes" id="UP001146793">
    <property type="component" value="Unassembled WGS sequence"/>
</dbReference>
<comment type="caution">
    <text evidence="1">The sequence shown here is derived from an EMBL/GenBank/DDBJ whole genome shotgun (WGS) entry which is preliminary data.</text>
</comment>